<proteinExistence type="inferred from homology"/>
<dbReference type="Proteomes" id="UP000250299">
    <property type="component" value="Chromosome"/>
</dbReference>
<evidence type="ECO:0000259" key="5">
    <source>
        <dbReference type="Pfam" id="PF00171"/>
    </source>
</evidence>
<dbReference type="InterPro" id="IPR016161">
    <property type="entry name" value="Ald_DH/histidinol_DH"/>
</dbReference>
<feature type="domain" description="Aldehyde dehydrogenase" evidence="5">
    <location>
        <begin position="17"/>
        <end position="490"/>
    </location>
</feature>
<dbReference type="Pfam" id="PF00171">
    <property type="entry name" value="Aldedh"/>
    <property type="match status" value="1"/>
</dbReference>
<dbReference type="SUPFAM" id="SSF53720">
    <property type="entry name" value="ALDH-like"/>
    <property type="match status" value="1"/>
</dbReference>
<evidence type="ECO:0000256" key="2">
    <source>
        <dbReference type="ARBA" id="ARBA00023002"/>
    </source>
</evidence>
<gene>
    <name evidence="6" type="ORF">DKY63_09105</name>
</gene>
<comment type="similarity">
    <text evidence="1 4">Belongs to the aldehyde dehydrogenase family.</text>
</comment>
<dbReference type="InterPro" id="IPR016163">
    <property type="entry name" value="Ald_DH_C"/>
</dbReference>
<sequence>MPTPFTDIKKFYIDGQWVSPSEGYETICNPATEEIIGQAPVGGKPEVDLAIAAARNAYDNGPWSTLHMAERIEAIKRFRAAIISRQDLIKQLLIEEVGAVHMLMNSAQFNGAIEAIDYAISLAQKIEPEPIAIESKPNPFDPSAPDLLGAGVTLFEPYGVVVGITPYNYPFLLNIVKAVPALLTGNTVVIKPSQFTPFSGLLLAEIIIEAQLPSGVLSVVTGGPEVGAMLTEDPRVDLISFTGSDAVGSAILRQSASTLKKVHLELGGKSAMIVRHDADVVKAASLAAFSISLHAGQGCALLTRFLVHNSIRPAFAETMKAVLAQLKIGDPQDPSVIVGPLIRESARAKTEYYVQLGLESGATLIAGGKRPAHIDKGFFYEPTVFDNVDNASRLAQEEVFGPIGVIIGFDTDEQAIHIANDSKFGLSGAVMSADRSAAFRIAQKLRSGGVAINGGTGDLYVKAPFGGYKHSGIGREFGPHWLKEYLLEKAITYPIG</sequence>
<dbReference type="Gene3D" id="3.40.309.10">
    <property type="entry name" value="Aldehyde Dehydrogenase, Chain A, domain 2"/>
    <property type="match status" value="1"/>
</dbReference>
<keyword evidence="2 4" id="KW-0560">Oxidoreductase</keyword>
<accession>A0A2Z4RIC5</accession>
<organism evidence="6 7">
    <name type="scientific">Pseudomonas putida</name>
    <name type="common">Arthrobacter siderocapsulatus</name>
    <dbReference type="NCBI Taxonomy" id="303"/>
    <lineage>
        <taxon>Bacteria</taxon>
        <taxon>Pseudomonadati</taxon>
        <taxon>Pseudomonadota</taxon>
        <taxon>Gammaproteobacteria</taxon>
        <taxon>Pseudomonadales</taxon>
        <taxon>Pseudomonadaceae</taxon>
        <taxon>Pseudomonas</taxon>
    </lineage>
</organism>
<dbReference type="OrthoDB" id="9812625at2"/>
<feature type="active site" evidence="3">
    <location>
        <position position="265"/>
    </location>
</feature>
<dbReference type="InterPro" id="IPR029510">
    <property type="entry name" value="Ald_DH_CS_GLU"/>
</dbReference>
<dbReference type="GO" id="GO:0016620">
    <property type="term" value="F:oxidoreductase activity, acting on the aldehyde or oxo group of donors, NAD or NADP as acceptor"/>
    <property type="evidence" value="ECO:0007669"/>
    <property type="project" value="InterPro"/>
</dbReference>
<dbReference type="AlphaFoldDB" id="A0A2Z4RIC5"/>
<dbReference type="PANTHER" id="PTHR42804:SF1">
    <property type="entry name" value="ALDEHYDE DEHYDROGENASE-RELATED"/>
    <property type="match status" value="1"/>
</dbReference>
<name>A0A2Z4RIC5_PSEPU</name>
<evidence type="ECO:0000256" key="4">
    <source>
        <dbReference type="RuleBase" id="RU003345"/>
    </source>
</evidence>
<dbReference type="RefSeq" id="WP_110963813.1">
    <property type="nucleotide sequence ID" value="NZ_CP029693.1"/>
</dbReference>
<evidence type="ECO:0000256" key="3">
    <source>
        <dbReference type="PROSITE-ProRule" id="PRU10007"/>
    </source>
</evidence>
<dbReference type="PANTHER" id="PTHR42804">
    <property type="entry name" value="ALDEHYDE DEHYDROGENASE"/>
    <property type="match status" value="1"/>
</dbReference>
<evidence type="ECO:0000313" key="7">
    <source>
        <dbReference type="Proteomes" id="UP000250299"/>
    </source>
</evidence>
<reference evidence="6 7" key="1">
    <citation type="submission" date="2018-05" db="EMBL/GenBank/DDBJ databases">
        <title>Whole genome sequence of Pseudomonas putida JBC17.</title>
        <authorList>
            <person name="Lee Y.H."/>
            <person name="David K."/>
        </authorList>
    </citation>
    <scope>NUCLEOTIDE SEQUENCE [LARGE SCALE GENOMIC DNA]</scope>
    <source>
        <strain evidence="6 7">JBC17</strain>
    </source>
</reference>
<dbReference type="Gene3D" id="3.40.605.10">
    <property type="entry name" value="Aldehyde Dehydrogenase, Chain A, domain 1"/>
    <property type="match status" value="1"/>
</dbReference>
<dbReference type="FunFam" id="3.40.605.10:FF:000007">
    <property type="entry name" value="NAD/NADP-dependent betaine aldehyde dehydrogenase"/>
    <property type="match status" value="1"/>
</dbReference>
<dbReference type="InterPro" id="IPR015590">
    <property type="entry name" value="Aldehyde_DH_dom"/>
</dbReference>
<dbReference type="CDD" id="cd07089">
    <property type="entry name" value="ALDH_CddD-AldA-like"/>
    <property type="match status" value="1"/>
</dbReference>
<protein>
    <submittedName>
        <fullName evidence="6">Aldehyde dehydrogenase family protein</fullName>
    </submittedName>
</protein>
<evidence type="ECO:0000313" key="6">
    <source>
        <dbReference type="EMBL" id="AWY40048.1"/>
    </source>
</evidence>
<dbReference type="EMBL" id="CP029693">
    <property type="protein sequence ID" value="AWY40048.1"/>
    <property type="molecule type" value="Genomic_DNA"/>
</dbReference>
<dbReference type="InterPro" id="IPR016162">
    <property type="entry name" value="Ald_DH_N"/>
</dbReference>
<dbReference type="PROSITE" id="PS00687">
    <property type="entry name" value="ALDEHYDE_DEHYDR_GLU"/>
    <property type="match status" value="1"/>
</dbReference>
<evidence type="ECO:0000256" key="1">
    <source>
        <dbReference type="ARBA" id="ARBA00009986"/>
    </source>
</evidence>